<evidence type="ECO:0000313" key="2">
    <source>
        <dbReference type="Proteomes" id="UP000285349"/>
    </source>
</evidence>
<name>A0A423JJ66_9PSED</name>
<dbReference type="AlphaFoldDB" id="A0A423JJ66"/>
<evidence type="ECO:0008006" key="3">
    <source>
        <dbReference type="Google" id="ProtNLM"/>
    </source>
</evidence>
<organism evidence="1 2">
    <name type="scientific">Pseudomonas frederiksbergensis</name>
    <dbReference type="NCBI Taxonomy" id="104087"/>
    <lineage>
        <taxon>Bacteria</taxon>
        <taxon>Pseudomonadati</taxon>
        <taxon>Pseudomonadota</taxon>
        <taxon>Gammaproteobacteria</taxon>
        <taxon>Pseudomonadales</taxon>
        <taxon>Pseudomonadaceae</taxon>
        <taxon>Pseudomonas</taxon>
    </lineage>
</organism>
<gene>
    <name evidence="1" type="ORF">BK666_31550</name>
</gene>
<sequence length="124" mass="13541">MKKPHLTLIKNPNLPASDALDLDQLTAAVEHYRNARQSNPRRSVPIRNIYAVNPDIDTPALLAYASENLALATAMACDLTAQLEDPHRSVAWTIQRLAVLAELLVNQALANVAPPGSQIEPVHH</sequence>
<dbReference type="RefSeq" id="WP_123516511.1">
    <property type="nucleotide sequence ID" value="NZ_JBNDIR010000008.1"/>
</dbReference>
<evidence type="ECO:0000313" key="1">
    <source>
        <dbReference type="EMBL" id="RON37758.1"/>
    </source>
</evidence>
<dbReference type="OrthoDB" id="6962560at2"/>
<accession>A0A423JJ66</accession>
<proteinExistence type="predicted"/>
<reference evidence="1 2" key="1">
    <citation type="submission" date="2016-10" db="EMBL/GenBank/DDBJ databases">
        <title>Comparative genome analysis of multiple Pseudomonas spp. focuses on biocontrol and plant growth promoting traits.</title>
        <authorList>
            <person name="Tao X.-Y."/>
            <person name="Taylor C.G."/>
        </authorList>
    </citation>
    <scope>NUCLEOTIDE SEQUENCE [LARGE SCALE GENOMIC DNA]</scope>
    <source>
        <strain evidence="1 2">37A10</strain>
    </source>
</reference>
<dbReference type="Proteomes" id="UP000285349">
    <property type="component" value="Unassembled WGS sequence"/>
</dbReference>
<protein>
    <recommendedName>
        <fullName evidence="3">DUF3077 domain-containing protein</fullName>
    </recommendedName>
</protein>
<comment type="caution">
    <text evidence="1">The sequence shown here is derived from an EMBL/GenBank/DDBJ whole genome shotgun (WGS) entry which is preliminary data.</text>
</comment>
<dbReference type="EMBL" id="MOBQ01000059">
    <property type="protein sequence ID" value="RON37758.1"/>
    <property type="molecule type" value="Genomic_DNA"/>
</dbReference>
<dbReference type="Pfam" id="PF19619">
    <property type="entry name" value="DUF6124"/>
    <property type="match status" value="1"/>
</dbReference>